<dbReference type="PANTHER" id="PTHR43215">
    <property type="entry name" value="RADIAL SPOKE HEAD 1 HOMOLOG"/>
    <property type="match status" value="1"/>
</dbReference>
<dbReference type="Gene3D" id="2.20.110.10">
    <property type="entry name" value="Histone H3 K4-specific methyltransferase SET7/9 N-terminal domain"/>
    <property type="match status" value="1"/>
</dbReference>
<evidence type="ECO:0000313" key="4">
    <source>
        <dbReference type="Proteomes" id="UP001140949"/>
    </source>
</evidence>
<feature type="region of interest" description="Disordered" evidence="2">
    <location>
        <begin position="615"/>
        <end position="680"/>
    </location>
</feature>
<feature type="compositionally biased region" description="Basic and acidic residues" evidence="2">
    <location>
        <begin position="1"/>
        <end position="10"/>
    </location>
</feature>
<accession>A0AAX6ILR8</accession>
<proteinExistence type="predicted"/>
<reference evidence="3" key="2">
    <citation type="submission" date="2023-04" db="EMBL/GenBank/DDBJ databases">
        <authorList>
            <person name="Bruccoleri R.E."/>
            <person name="Oakeley E.J."/>
            <person name="Faust A.-M."/>
            <person name="Dessus-Babus S."/>
            <person name="Altorfer M."/>
            <person name="Burckhardt D."/>
            <person name="Oertli M."/>
            <person name="Naumann U."/>
            <person name="Petersen F."/>
            <person name="Wong J."/>
        </authorList>
    </citation>
    <scope>NUCLEOTIDE SEQUENCE</scope>
    <source>
        <strain evidence="3">GSM-AAB239-AS_SAM_17_03QT</strain>
        <tissue evidence="3">Leaf</tissue>
    </source>
</reference>
<dbReference type="PANTHER" id="PTHR43215:SF13">
    <property type="entry name" value="PROTEIN TIC 100"/>
    <property type="match status" value="1"/>
</dbReference>
<evidence type="ECO:0000256" key="1">
    <source>
        <dbReference type="ARBA" id="ARBA00022737"/>
    </source>
</evidence>
<dbReference type="GO" id="GO:0016020">
    <property type="term" value="C:membrane"/>
    <property type="evidence" value="ECO:0007669"/>
    <property type="project" value="UniProtKB-ARBA"/>
</dbReference>
<evidence type="ECO:0000313" key="3">
    <source>
        <dbReference type="EMBL" id="KAJ6853734.1"/>
    </source>
</evidence>
<gene>
    <name evidence="3" type="ORF">M6B38_114025</name>
</gene>
<dbReference type="Proteomes" id="UP001140949">
    <property type="component" value="Unassembled WGS sequence"/>
</dbReference>
<dbReference type="Pfam" id="PF02493">
    <property type="entry name" value="MORN"/>
    <property type="match status" value="3"/>
</dbReference>
<protein>
    <submittedName>
        <fullName evidence="3">Protein TIC 100</fullName>
    </submittedName>
</protein>
<comment type="caution">
    <text evidence="3">The sequence shown here is derived from an EMBL/GenBank/DDBJ whole genome shotgun (WGS) entry which is preliminary data.</text>
</comment>
<dbReference type="SMART" id="SM00698">
    <property type="entry name" value="MORN"/>
    <property type="match status" value="3"/>
</dbReference>
<keyword evidence="4" id="KW-1185">Reference proteome</keyword>
<keyword evidence="1" id="KW-0677">Repeat</keyword>
<feature type="compositionally biased region" description="Acidic residues" evidence="2">
    <location>
        <begin position="20"/>
        <end position="40"/>
    </location>
</feature>
<dbReference type="AlphaFoldDB" id="A0AAX6ILR8"/>
<dbReference type="EMBL" id="JANAVB010000398">
    <property type="protein sequence ID" value="KAJ6853734.1"/>
    <property type="molecule type" value="Genomic_DNA"/>
</dbReference>
<organism evidence="3 4">
    <name type="scientific">Iris pallida</name>
    <name type="common">Sweet iris</name>
    <dbReference type="NCBI Taxonomy" id="29817"/>
    <lineage>
        <taxon>Eukaryota</taxon>
        <taxon>Viridiplantae</taxon>
        <taxon>Streptophyta</taxon>
        <taxon>Embryophyta</taxon>
        <taxon>Tracheophyta</taxon>
        <taxon>Spermatophyta</taxon>
        <taxon>Magnoliopsida</taxon>
        <taxon>Liliopsida</taxon>
        <taxon>Asparagales</taxon>
        <taxon>Iridaceae</taxon>
        <taxon>Iridoideae</taxon>
        <taxon>Irideae</taxon>
        <taxon>Iris</taxon>
    </lineage>
</organism>
<dbReference type="SUPFAM" id="SSF82185">
    <property type="entry name" value="Histone H3 K4-specific methyltransferase SET7/9 N-terminal domain"/>
    <property type="match status" value="1"/>
</dbReference>
<reference evidence="3" key="1">
    <citation type="journal article" date="2023" name="GigaByte">
        <title>Genome assembly of the bearded iris, Iris pallida Lam.</title>
        <authorList>
            <person name="Bruccoleri R.E."/>
            <person name="Oakeley E.J."/>
            <person name="Faust A.M.E."/>
            <person name="Altorfer M."/>
            <person name="Dessus-Babus S."/>
            <person name="Burckhardt D."/>
            <person name="Oertli M."/>
            <person name="Naumann U."/>
            <person name="Petersen F."/>
            <person name="Wong J."/>
        </authorList>
    </citation>
    <scope>NUCLEOTIDE SEQUENCE</scope>
    <source>
        <strain evidence="3">GSM-AAB239-AS_SAM_17_03QT</strain>
    </source>
</reference>
<sequence length="810" mass="93149">MAEAEPREEQAVPVVKKKEEEEEEEEEEPYYSSSDDDEDGGPPTTGAAYSSSDEEAEGDNSPEANFRRFSKALDNPFLKRALEREERNVEHPEELFDFPRDPENWQEEDLREHWADGPVRSGEPGWDPVWADEEEWEIVRDEIKRGNDPPIAPFYVPYRKFYPVIPDNHFDIDNPKAAIEELDRIEEFLKWVSYVFADGSTYEGTVWDDLAHGKGVYVADEGLVRYEGEWLRNLMEGHGVVEVEVPGVEPVPGSKLEAKMRAQGRIISRDFKTPEDKKWLEMDIEDTVLLAAGRREIPFYEREAWVKIFGQKPEKGRYRYAGQWKHGRMHGCGVYEVNERIIYGRFYFGDHLEDSTGCDSNVSALHAGIAEVAAAKARMFINKPDGMVREERGPYGDPQHPYFYEEEDVWMAPGFVNQFYEVPDYWKTYVQEVDQEREMWLNSFHKAPLRIPMPAELEYWWSKDQGPEFVLINKEPEPDPEDPSNLIYTEDPLIVHTPTGRLINYVEDEEHGVRLFWQPHLEEGEDVDPEKAEFLPLGFDEFYGRTAPGEKKESKFKALITAMENALKPLFERLDNWVEEKRKASELKRKLIDAELELIEAEICLEEALEDRENELKMEQKEEEKRTAAVKDNDQVSGEAAEYDADSEDEDEDDGAPTSFGTVQQAETDKSENKSAKSPFSSLTLSVASPGLISLVPSKLQNSFMSWEKARYRPFIPDVTSNQNEILMGDQIKSHLVTFRSSSRGRANLKVVQRIQIPRRNYGSKLRPLSRILSSEQTRRSSEIDHGSNGAPHSLSILSLHVPVDICTLS</sequence>
<feature type="region of interest" description="Disordered" evidence="2">
    <location>
        <begin position="1"/>
        <end position="69"/>
    </location>
</feature>
<name>A0AAX6ILR8_IRIPA</name>
<evidence type="ECO:0000256" key="2">
    <source>
        <dbReference type="SAM" id="MobiDB-lite"/>
    </source>
</evidence>
<dbReference type="InterPro" id="IPR003409">
    <property type="entry name" value="MORN"/>
</dbReference>
<feature type="compositionally biased region" description="Acidic residues" evidence="2">
    <location>
        <begin position="641"/>
        <end position="655"/>
    </location>
</feature>
<feature type="compositionally biased region" description="Basic and acidic residues" evidence="2">
    <location>
        <begin position="615"/>
        <end position="634"/>
    </location>
</feature>